<keyword evidence="2" id="KW-1185">Reference proteome</keyword>
<name>A0A919XE62_9BACL</name>
<protein>
    <submittedName>
        <fullName evidence="1">Uncharacterized protein</fullName>
    </submittedName>
</protein>
<comment type="caution">
    <text evidence="1">The sequence shown here is derived from an EMBL/GenBank/DDBJ whole genome shotgun (WGS) entry which is preliminary data.</text>
</comment>
<gene>
    <name evidence="1" type="ORF">J2TS6_01110</name>
</gene>
<accession>A0A919XE62</accession>
<reference evidence="1" key="1">
    <citation type="submission" date="2021-03" db="EMBL/GenBank/DDBJ databases">
        <title>Antimicrobial resistance genes in bacteria isolated from Japanese honey, and their potential for conferring macrolide and lincosamide resistance in the American foulbrood pathogen Paenibacillus larvae.</title>
        <authorList>
            <person name="Okamoto M."/>
            <person name="Kumagai M."/>
            <person name="Kanamori H."/>
            <person name="Takamatsu D."/>
        </authorList>
    </citation>
    <scope>NUCLEOTIDE SEQUENCE</scope>
    <source>
        <strain evidence="1">J2TS6</strain>
    </source>
</reference>
<evidence type="ECO:0000313" key="2">
    <source>
        <dbReference type="Proteomes" id="UP000679779"/>
    </source>
</evidence>
<sequence length="60" mass="6762">MFNEFIGAVDESHQVLIKNGYAKTAWSKEPDHAAATLLKSKTKDRFRYPLIPESVTPSII</sequence>
<organism evidence="1 2">
    <name type="scientific">Paenibacillus albilobatus</name>
    <dbReference type="NCBI Taxonomy" id="2716884"/>
    <lineage>
        <taxon>Bacteria</taxon>
        <taxon>Bacillati</taxon>
        <taxon>Bacillota</taxon>
        <taxon>Bacilli</taxon>
        <taxon>Bacillales</taxon>
        <taxon>Paenibacillaceae</taxon>
        <taxon>Paenibacillus</taxon>
    </lineage>
</organism>
<evidence type="ECO:0000313" key="1">
    <source>
        <dbReference type="EMBL" id="GIO28970.1"/>
    </source>
</evidence>
<dbReference type="Proteomes" id="UP000679779">
    <property type="component" value="Unassembled WGS sequence"/>
</dbReference>
<dbReference type="EMBL" id="BORQ01000001">
    <property type="protein sequence ID" value="GIO28970.1"/>
    <property type="molecule type" value="Genomic_DNA"/>
</dbReference>
<proteinExistence type="predicted"/>
<dbReference type="AlphaFoldDB" id="A0A919XE62"/>